<dbReference type="RefSeq" id="WP_266350996.1">
    <property type="nucleotide sequence ID" value="NZ_JAPKNG010000007.1"/>
</dbReference>
<keyword evidence="2" id="KW-1185">Reference proteome</keyword>
<evidence type="ECO:0000313" key="2">
    <source>
        <dbReference type="Proteomes" id="UP001241603"/>
    </source>
</evidence>
<protein>
    <recommendedName>
        <fullName evidence="3">ApeA N-terminal domain-containing protein</fullName>
    </recommendedName>
</protein>
<proteinExistence type="predicted"/>
<dbReference type="Proteomes" id="UP001241603">
    <property type="component" value="Unassembled WGS sequence"/>
</dbReference>
<dbReference type="EMBL" id="JAUSVO010000007">
    <property type="protein sequence ID" value="MDQ0440117.1"/>
    <property type="molecule type" value="Genomic_DNA"/>
</dbReference>
<name>A0ABU0HCU0_9HYPH</name>
<accession>A0ABU0HCU0</accession>
<evidence type="ECO:0008006" key="3">
    <source>
        <dbReference type="Google" id="ProtNLM"/>
    </source>
</evidence>
<evidence type="ECO:0000313" key="1">
    <source>
        <dbReference type="EMBL" id="MDQ0440117.1"/>
    </source>
</evidence>
<organism evidence="1 2">
    <name type="scientific">Kaistia dalseonensis</name>
    <dbReference type="NCBI Taxonomy" id="410840"/>
    <lineage>
        <taxon>Bacteria</taxon>
        <taxon>Pseudomonadati</taxon>
        <taxon>Pseudomonadota</taxon>
        <taxon>Alphaproteobacteria</taxon>
        <taxon>Hyphomicrobiales</taxon>
        <taxon>Kaistiaceae</taxon>
        <taxon>Kaistia</taxon>
    </lineage>
</organism>
<comment type="caution">
    <text evidence="1">The sequence shown here is derived from an EMBL/GenBank/DDBJ whole genome shotgun (WGS) entry which is preliminary data.</text>
</comment>
<gene>
    <name evidence="1" type="ORF">QO014_004530</name>
</gene>
<reference evidence="1 2" key="1">
    <citation type="submission" date="2023-07" db="EMBL/GenBank/DDBJ databases">
        <title>Genomic Encyclopedia of Type Strains, Phase IV (KMG-IV): sequencing the most valuable type-strain genomes for metagenomic binning, comparative biology and taxonomic classification.</title>
        <authorList>
            <person name="Goeker M."/>
        </authorList>
    </citation>
    <scope>NUCLEOTIDE SEQUENCE [LARGE SCALE GENOMIC DNA]</scope>
    <source>
        <strain evidence="1 2">B6-8</strain>
    </source>
</reference>
<sequence length="567" mass="64110">MTSYEHGKIAKTILEIDTPPEDSTAFGHWIRAEAHLDLLERNAKSSERIIYASGPYTFIHSIAVPFDALAADTPESLLGWNDNPFTSIASYVSGGGRETLRVERGDRARGSPALNAGTDLLFVREFEGWSGPDRVYAELNQEYAHLADIHWRSERNAYCRYDRNGDLVDIVSVTIPKPVNGVALVSFSWPELEEYLSIARMALVRMFDFTLLRYGQFSGWDEGPDDVVRRSDDLIYRQKISGNSAYTRGVQIIRPRDARKVGGEISGRWSGGVKHEHVTFTVQDWRHECQIADISTDPASTTNYFEAENNDLPYEMSPAFFRPEVLSKYKTDREKYTVGDRDISCRAAWTLRAYDVNEAGQVFAYLVYLRALPYEEQLHWKSFNQPPRAGISERAFINDFKGEFVHFQHPRSEILSILQRWRALEISWWKLRDEGLLNRANPPISSSKDEWADAIMDLTQLVVEGFETKALRAILKKLGVPYTDEKTIALLEKIVSAKNPVGGPVQLEGLRTAQHIRSKVKGHAGSTEGLSLARNALAGYGTYADHFKHLCSLIASDLEQIEVTLGR</sequence>